<evidence type="ECO:0000256" key="1">
    <source>
        <dbReference type="ARBA" id="ARBA00010609"/>
    </source>
</evidence>
<protein>
    <submittedName>
        <fullName evidence="9">Multicopper oxidase</fullName>
    </submittedName>
</protein>
<evidence type="ECO:0000313" key="10">
    <source>
        <dbReference type="Proteomes" id="UP000265703"/>
    </source>
</evidence>
<reference evidence="9 10" key="1">
    <citation type="submission" date="2018-06" db="EMBL/GenBank/DDBJ databases">
        <title>Comparative genomics reveals the genomic features of Rhizophagus irregularis, R. cerebriforme, R. diaphanum and Gigaspora rosea, and their symbiotic lifestyle signature.</title>
        <authorList>
            <person name="Morin E."/>
            <person name="San Clemente H."/>
            <person name="Chen E.C.H."/>
            <person name="De La Providencia I."/>
            <person name="Hainaut M."/>
            <person name="Kuo A."/>
            <person name="Kohler A."/>
            <person name="Murat C."/>
            <person name="Tang N."/>
            <person name="Roy S."/>
            <person name="Loubradou J."/>
            <person name="Henrissat B."/>
            <person name="Grigoriev I.V."/>
            <person name="Corradi N."/>
            <person name="Roux C."/>
            <person name="Martin F.M."/>
        </authorList>
    </citation>
    <scope>NUCLEOTIDE SEQUENCE [LARGE SCALE GENOMIC DNA]</scope>
    <source>
        <strain evidence="9 10">DAOM 227022</strain>
    </source>
</reference>
<feature type="domain" description="Plastocyanin-like" evidence="8">
    <location>
        <begin position="160"/>
        <end position="272"/>
    </location>
</feature>
<dbReference type="InterPro" id="IPR033138">
    <property type="entry name" value="Cu_oxidase_CS"/>
</dbReference>
<dbReference type="STRING" id="658196.A0A397SD59"/>
<proteinExistence type="inferred from homology"/>
<comment type="caution">
    <text evidence="9">The sequence shown here is derived from an EMBL/GenBank/DDBJ whole genome shotgun (WGS) entry which is preliminary data.</text>
</comment>
<accession>A0A397SD59</accession>
<name>A0A397SD59_9GLOM</name>
<dbReference type="Gene3D" id="2.60.40.420">
    <property type="entry name" value="Cupredoxins - blue copper proteins"/>
    <property type="match status" value="3"/>
</dbReference>
<dbReference type="InterPro" id="IPR045087">
    <property type="entry name" value="Cu-oxidase_fam"/>
</dbReference>
<feature type="domain" description="Plastocyanin-like" evidence="7">
    <location>
        <begin position="572"/>
        <end position="679"/>
    </location>
</feature>
<dbReference type="PROSITE" id="PS00079">
    <property type="entry name" value="MULTICOPPER_OXIDASE1"/>
    <property type="match status" value="1"/>
</dbReference>
<dbReference type="SUPFAM" id="SSF49503">
    <property type="entry name" value="Cupredoxins"/>
    <property type="match status" value="3"/>
</dbReference>
<dbReference type="GO" id="GO:0016491">
    <property type="term" value="F:oxidoreductase activity"/>
    <property type="evidence" value="ECO:0007669"/>
    <property type="project" value="UniProtKB-KW"/>
</dbReference>
<dbReference type="InterPro" id="IPR011706">
    <property type="entry name" value="Cu-oxidase_C"/>
</dbReference>
<feature type="region of interest" description="Disordered" evidence="5">
    <location>
        <begin position="57"/>
        <end position="122"/>
    </location>
</feature>
<evidence type="ECO:0000256" key="3">
    <source>
        <dbReference type="ARBA" id="ARBA00023002"/>
    </source>
</evidence>
<dbReference type="InterPro" id="IPR001117">
    <property type="entry name" value="Cu-oxidase_2nd"/>
</dbReference>
<dbReference type="GO" id="GO:0005507">
    <property type="term" value="F:copper ion binding"/>
    <property type="evidence" value="ECO:0007669"/>
    <property type="project" value="InterPro"/>
</dbReference>
<dbReference type="PANTHER" id="PTHR11709:SF414">
    <property type="entry name" value="ADR239WP"/>
    <property type="match status" value="1"/>
</dbReference>
<evidence type="ECO:0000256" key="2">
    <source>
        <dbReference type="ARBA" id="ARBA00022723"/>
    </source>
</evidence>
<dbReference type="CDD" id="cd13858">
    <property type="entry name" value="CuRO_1_tcLCC2_insect_like"/>
    <property type="match status" value="1"/>
</dbReference>
<dbReference type="EMBL" id="QKYT01000645">
    <property type="protein sequence ID" value="RIA82636.1"/>
    <property type="molecule type" value="Genomic_DNA"/>
</dbReference>
<dbReference type="Pfam" id="PF07731">
    <property type="entry name" value="Cu-oxidase_2"/>
    <property type="match status" value="1"/>
</dbReference>
<sequence>MKNEKKFLFKRRMKFFGISSLLLLGLSFILWFFVSTDIIIDAPLEEIKQDSLKESNLPLKDKFGDSPKETSNKDNFNQDLNSSPSPISDSNSNLNSQSETNSQNSSSSHPIESPSESPKEITKVIPSNSQFEESQPVTIPPPINPIKIKNYKTFNLTLRNETKSPDGFSRYIYTINNQFPGPEIIVDKGDMIRINVTNYIGHPTTFHVHGMIHKETVYMDGVPYVTQCPIQNGSSFTYEFEATHPGTYWYYSHYETQRADGLYGSLIVKDSEESKYYNYDDEKTILLSDWYHDESLMLLKNYQYSSNSSIFEPVPNSGLINGKGIFDCVKYDDDPIKKEKCNSESLIIEEIYFEPHKKNRIRVINTSAMTSFYLSIDGHMLQVIEVDGTPTIPSSKFHRLPIHVGQRYSIIPIRLPQHESTSNFYLRAEIIKKLFRSTTPYYMLDSLPLELKAIIRYNDKENNTSLPSTLSWTLQQTSLIFPLIDLNPLDLKSYFQENLPQNMTFYQFDLVIDKFNEQKSLKFSHKGFDDNDIDNLEYFYGSINSVQRGASIYNPNENTNTLRLLLEGRMKSFPLYLNIYVFKRRLNIDFLLNNYDDFDQVFYLHGHKFWVLGQGTNSSPNYSDLNYVNPIKRDTVVVPSLGWTLIKFNIDNPGIWTFSNPIVWHQNIGMLSQIIELPKEIKNFSTTPPIEWCKLCNDENDKVCQKKDINNNNLMNEIKNLWNNI</sequence>
<dbReference type="Pfam" id="PF00394">
    <property type="entry name" value="Cu-oxidase"/>
    <property type="match status" value="1"/>
</dbReference>
<dbReference type="AlphaFoldDB" id="A0A397SD59"/>
<evidence type="ECO:0000259" key="6">
    <source>
        <dbReference type="Pfam" id="PF00394"/>
    </source>
</evidence>
<dbReference type="PANTHER" id="PTHR11709">
    <property type="entry name" value="MULTI-COPPER OXIDASE"/>
    <property type="match status" value="1"/>
</dbReference>
<feature type="compositionally biased region" description="Basic and acidic residues" evidence="5">
    <location>
        <begin position="57"/>
        <end position="72"/>
    </location>
</feature>
<feature type="compositionally biased region" description="Low complexity" evidence="5">
    <location>
        <begin position="79"/>
        <end position="116"/>
    </location>
</feature>
<keyword evidence="10" id="KW-1185">Reference proteome</keyword>
<dbReference type="InterPro" id="IPR008972">
    <property type="entry name" value="Cupredoxin"/>
</dbReference>
<dbReference type="Pfam" id="PF07732">
    <property type="entry name" value="Cu-oxidase_3"/>
    <property type="match status" value="1"/>
</dbReference>
<evidence type="ECO:0000259" key="8">
    <source>
        <dbReference type="Pfam" id="PF07732"/>
    </source>
</evidence>
<dbReference type="OrthoDB" id="2121828at2759"/>
<keyword evidence="2" id="KW-0479">Metal-binding</keyword>
<evidence type="ECO:0000256" key="4">
    <source>
        <dbReference type="ARBA" id="ARBA00023008"/>
    </source>
</evidence>
<feature type="domain" description="Plastocyanin-like" evidence="6">
    <location>
        <begin position="282"/>
        <end position="436"/>
    </location>
</feature>
<comment type="similarity">
    <text evidence="1">Belongs to the multicopper oxidase family.</text>
</comment>
<keyword evidence="3" id="KW-0560">Oxidoreductase</keyword>
<evidence type="ECO:0000313" key="9">
    <source>
        <dbReference type="EMBL" id="RIA82636.1"/>
    </source>
</evidence>
<gene>
    <name evidence="9" type="ORF">C1645_835060</name>
</gene>
<keyword evidence="4" id="KW-0186">Copper</keyword>
<dbReference type="InterPro" id="IPR011707">
    <property type="entry name" value="Cu-oxidase-like_N"/>
</dbReference>
<dbReference type="Proteomes" id="UP000265703">
    <property type="component" value="Unassembled WGS sequence"/>
</dbReference>
<evidence type="ECO:0000256" key="5">
    <source>
        <dbReference type="SAM" id="MobiDB-lite"/>
    </source>
</evidence>
<evidence type="ECO:0000259" key="7">
    <source>
        <dbReference type="Pfam" id="PF07731"/>
    </source>
</evidence>
<organism evidence="9 10">
    <name type="scientific">Glomus cerebriforme</name>
    <dbReference type="NCBI Taxonomy" id="658196"/>
    <lineage>
        <taxon>Eukaryota</taxon>
        <taxon>Fungi</taxon>
        <taxon>Fungi incertae sedis</taxon>
        <taxon>Mucoromycota</taxon>
        <taxon>Glomeromycotina</taxon>
        <taxon>Glomeromycetes</taxon>
        <taxon>Glomerales</taxon>
        <taxon>Glomeraceae</taxon>
        <taxon>Glomus</taxon>
    </lineage>
</organism>